<dbReference type="InterPro" id="IPR025662">
    <property type="entry name" value="Sigma_54_int_dom_ATP-bd_1"/>
</dbReference>
<evidence type="ECO:0000256" key="2">
    <source>
        <dbReference type="ARBA" id="ARBA00022840"/>
    </source>
</evidence>
<keyword evidence="1" id="KW-0547">Nucleotide-binding</keyword>
<dbReference type="PROSITE" id="PS51146">
    <property type="entry name" value="KAIC"/>
    <property type="match status" value="1"/>
</dbReference>
<dbReference type="InterPro" id="IPR014774">
    <property type="entry name" value="KaiC-like_dom"/>
</dbReference>
<dbReference type="STRING" id="1121432.SAMN02745219_02303"/>
<dbReference type="Proteomes" id="UP000184529">
    <property type="component" value="Unassembled WGS sequence"/>
</dbReference>
<sequence length="239" mass="27220">MYPAYFGVEGLDQTLEKGLSYGSQIMVLGDTGVGKSVLAGEFIKEGLRCGDTCIYVAFDEPPAVMRRHLLSFKVGTRIYEQLNRLVFVDAYEEEESSEAYCLYDQRSLDKYFALEKSIIRQFAGRRLRLVVDSLSTLLTTIECNEIVEFHRSRLKWLRRQGVLTMDIFVSGVLAERLITVTSHLYNVILKMNFSGSPMHPGRMLQVGKIRSQRFVANQYPFVIDPVFGILVFTNMEVGT</sequence>
<dbReference type="AlphaFoldDB" id="A0A1M6IEM9"/>
<dbReference type="InterPro" id="IPR027417">
    <property type="entry name" value="P-loop_NTPase"/>
</dbReference>
<evidence type="ECO:0000259" key="3">
    <source>
        <dbReference type="PROSITE" id="PS51146"/>
    </source>
</evidence>
<dbReference type="Gene3D" id="3.40.50.300">
    <property type="entry name" value="P-loop containing nucleotide triphosphate hydrolases"/>
    <property type="match status" value="1"/>
</dbReference>
<dbReference type="RefSeq" id="WP_072869747.1">
    <property type="nucleotide sequence ID" value="NZ_FQZM01000028.1"/>
</dbReference>
<feature type="domain" description="KaiC" evidence="3">
    <location>
        <begin position="2"/>
        <end position="239"/>
    </location>
</feature>
<dbReference type="InterPro" id="IPR010624">
    <property type="entry name" value="KaiC_dom"/>
</dbReference>
<dbReference type="Pfam" id="PF06745">
    <property type="entry name" value="ATPase"/>
    <property type="match status" value="1"/>
</dbReference>
<proteinExistence type="predicted"/>
<dbReference type="PROSITE" id="PS00675">
    <property type="entry name" value="SIGMA54_INTERACT_1"/>
    <property type="match status" value="1"/>
</dbReference>
<evidence type="ECO:0000313" key="4">
    <source>
        <dbReference type="EMBL" id="SHJ32843.1"/>
    </source>
</evidence>
<dbReference type="PANTHER" id="PTHR43637">
    <property type="entry name" value="UPF0273 PROTEIN TM_0370"/>
    <property type="match status" value="1"/>
</dbReference>
<dbReference type="PANTHER" id="PTHR43637:SF3">
    <property type="entry name" value="FLAGELLA-RELATED PROTEIN H-RELATED"/>
    <property type="match status" value="1"/>
</dbReference>
<dbReference type="EMBL" id="FQZM01000028">
    <property type="protein sequence ID" value="SHJ32843.1"/>
    <property type="molecule type" value="Genomic_DNA"/>
</dbReference>
<evidence type="ECO:0000313" key="5">
    <source>
        <dbReference type="Proteomes" id="UP000184529"/>
    </source>
</evidence>
<keyword evidence="5" id="KW-1185">Reference proteome</keyword>
<evidence type="ECO:0000256" key="1">
    <source>
        <dbReference type="ARBA" id="ARBA00022741"/>
    </source>
</evidence>
<dbReference type="OrthoDB" id="1805253at2"/>
<keyword evidence="2" id="KW-0067">ATP-binding</keyword>
<gene>
    <name evidence="4" type="ORF">SAMN02745219_02303</name>
</gene>
<reference evidence="5" key="1">
    <citation type="submission" date="2016-11" db="EMBL/GenBank/DDBJ databases">
        <authorList>
            <person name="Varghese N."/>
            <person name="Submissions S."/>
        </authorList>
    </citation>
    <scope>NUCLEOTIDE SEQUENCE [LARGE SCALE GENOMIC DNA]</scope>
    <source>
        <strain evidence="5">DSM 16057</strain>
    </source>
</reference>
<name>A0A1M6IEM9_9FIRM</name>
<dbReference type="SUPFAM" id="SSF52540">
    <property type="entry name" value="P-loop containing nucleoside triphosphate hydrolases"/>
    <property type="match status" value="1"/>
</dbReference>
<protein>
    <submittedName>
        <fullName evidence="4">RecA-superfamily ATPase, KaiC/GvpD/RAD55 family</fullName>
    </submittedName>
</protein>
<dbReference type="GO" id="GO:0005524">
    <property type="term" value="F:ATP binding"/>
    <property type="evidence" value="ECO:0007669"/>
    <property type="project" value="UniProtKB-KW"/>
</dbReference>
<accession>A0A1M6IEM9</accession>
<organism evidence="4 5">
    <name type="scientific">Desulfofundulus thermosubterraneus DSM 16057</name>
    <dbReference type="NCBI Taxonomy" id="1121432"/>
    <lineage>
        <taxon>Bacteria</taxon>
        <taxon>Bacillati</taxon>
        <taxon>Bacillota</taxon>
        <taxon>Clostridia</taxon>
        <taxon>Eubacteriales</taxon>
        <taxon>Peptococcaceae</taxon>
        <taxon>Desulfofundulus</taxon>
    </lineage>
</organism>